<evidence type="ECO:0000256" key="4">
    <source>
        <dbReference type="ARBA" id="ARBA00022741"/>
    </source>
</evidence>
<dbReference type="FunFam" id="3.30.450.90:FF:000001">
    <property type="entry name" value="Type II secretion system ATPase GspE"/>
    <property type="match status" value="1"/>
</dbReference>
<dbReference type="Pfam" id="PF05157">
    <property type="entry name" value="MshEN"/>
    <property type="match status" value="1"/>
</dbReference>
<evidence type="ECO:0000256" key="3">
    <source>
        <dbReference type="ARBA" id="ARBA00022490"/>
    </source>
</evidence>
<dbReference type="InterPro" id="IPR001482">
    <property type="entry name" value="T2SS/T4SS_dom"/>
</dbReference>
<gene>
    <name evidence="8" type="primary">pilB</name>
    <name evidence="8" type="ORF">ENS15_04050</name>
</gene>
<keyword evidence="5" id="KW-0067">ATP-binding</keyword>
<dbReference type="SUPFAM" id="SSF160246">
    <property type="entry name" value="EspE N-terminal domain-like"/>
    <property type="match status" value="1"/>
</dbReference>
<comment type="similarity">
    <text evidence="2">Belongs to the GSP E family.</text>
</comment>
<keyword evidence="4" id="KW-0547">Nucleotide-binding</keyword>
<dbReference type="AlphaFoldDB" id="A0A7C3NGI5"/>
<feature type="domain" description="Type II secretion system protein GspE N-terminal" evidence="7">
    <location>
        <begin position="57"/>
        <end position="142"/>
    </location>
</feature>
<dbReference type="Gene3D" id="3.30.300.160">
    <property type="entry name" value="Type II secretion system, protein E, N-terminal domain"/>
    <property type="match status" value="1"/>
</dbReference>
<evidence type="ECO:0000259" key="7">
    <source>
        <dbReference type="Pfam" id="PF05157"/>
    </source>
</evidence>
<evidence type="ECO:0000259" key="6">
    <source>
        <dbReference type="Pfam" id="PF00437"/>
    </source>
</evidence>
<dbReference type="InterPro" id="IPR037257">
    <property type="entry name" value="T2SS_E_N_sf"/>
</dbReference>
<dbReference type="InterPro" id="IPR013374">
    <property type="entry name" value="ATPase_typ4_pilus-assembl_PilB"/>
</dbReference>
<dbReference type="Gene3D" id="3.30.450.90">
    <property type="match status" value="1"/>
</dbReference>
<feature type="domain" description="Bacterial type II secretion system protein E" evidence="6">
    <location>
        <begin position="196"/>
        <end position="581"/>
    </location>
</feature>
<protein>
    <submittedName>
        <fullName evidence="8">Type IV-A pilus assembly ATPase PilB</fullName>
    </submittedName>
</protein>
<accession>A0A7C3NGI5</accession>
<dbReference type="Pfam" id="PF00437">
    <property type="entry name" value="T2SSE"/>
    <property type="match status" value="1"/>
</dbReference>
<keyword evidence="3" id="KW-0963">Cytoplasm</keyword>
<dbReference type="FunFam" id="3.40.50.300:FF:000398">
    <property type="entry name" value="Type IV pilus assembly ATPase PilB"/>
    <property type="match status" value="1"/>
</dbReference>
<evidence type="ECO:0000256" key="5">
    <source>
        <dbReference type="ARBA" id="ARBA00022840"/>
    </source>
</evidence>
<dbReference type="InterPro" id="IPR007831">
    <property type="entry name" value="T2SS_GspE_N"/>
</dbReference>
<dbReference type="GO" id="GO:0005524">
    <property type="term" value="F:ATP binding"/>
    <property type="evidence" value="ECO:0007669"/>
    <property type="project" value="UniProtKB-KW"/>
</dbReference>
<dbReference type="PANTHER" id="PTHR30258">
    <property type="entry name" value="TYPE II SECRETION SYSTEM PROTEIN GSPE-RELATED"/>
    <property type="match status" value="1"/>
</dbReference>
<dbReference type="GO" id="GO:0005886">
    <property type="term" value="C:plasma membrane"/>
    <property type="evidence" value="ECO:0007669"/>
    <property type="project" value="TreeGrafter"/>
</dbReference>
<comment type="caution">
    <text evidence="8">The sequence shown here is derived from an EMBL/GenBank/DDBJ whole genome shotgun (WGS) entry which is preliminary data.</text>
</comment>
<organism evidence="8">
    <name type="scientific">candidate division WOR-3 bacterium</name>
    <dbReference type="NCBI Taxonomy" id="2052148"/>
    <lineage>
        <taxon>Bacteria</taxon>
        <taxon>Bacteria division WOR-3</taxon>
    </lineage>
</organism>
<name>A0A7C3NGI5_UNCW3</name>
<dbReference type="GO" id="GO:0016887">
    <property type="term" value="F:ATP hydrolysis activity"/>
    <property type="evidence" value="ECO:0007669"/>
    <property type="project" value="InterPro"/>
</dbReference>
<evidence type="ECO:0000256" key="2">
    <source>
        <dbReference type="ARBA" id="ARBA00006611"/>
    </source>
</evidence>
<comment type="subcellular location">
    <subcellularLocation>
        <location evidence="1">Cytoplasm</location>
    </subcellularLocation>
</comment>
<dbReference type="GO" id="GO:0005737">
    <property type="term" value="C:cytoplasm"/>
    <property type="evidence" value="ECO:0007669"/>
    <property type="project" value="UniProtKB-SubCell"/>
</dbReference>
<sequence length="587" mass="65382">MQTLANLFTTAGILNKEQVGKVFQRQKETGESFISSIVSLGFSTEEKIAKFLAKYFKTEFVLIDKEDIPIQILNLIPEELATKHMMIPYKKTGNMLFLAMVNPANLNAIDDVKFKTGLDVIPVVTTESSLQKALGKYREAQTQVSEFSEDDDIDIDLDVEEEIDLDIDEGLSLEDDDVEVVGEADSKEMVIDGASAAEDKPVVKIVNYIFTKAVELKASDIHIEPFENYLRVRLRVDGVLTELIRPPFELKAGIVSRIKLMSELDIAVHNIPQDGRIRLKVYDKQIDLRVSIIPVLFGEKVVMRILDKSSLQLEMTKLGFEPDNLEKFQTAIHKPYGIVLVTGPTGSGKSTTLYSALSSLNTPEVQIMTAEDPIEYNLYGINQVQVNPDIGFTFASALRAFLRQSPNIILVGEIRDSETAEIAIRAALTGHLVVSTIHTNDSPSTVNRLIDMGIEPFLVSAALNLIQAQRLLRKVCEKCKKPVVYDEETLKDYGIDPLILKGHQVYEKGDGCDFCGGKGYKGRLAVTEVMPISPKLREMILARASTAELREQAKKEGMKTLRDDALIKVKKGLTTIDEIIRETAVME</sequence>
<dbReference type="SUPFAM" id="SSF52540">
    <property type="entry name" value="P-loop containing nucleoside triphosphate hydrolases"/>
    <property type="match status" value="1"/>
</dbReference>
<dbReference type="NCBIfam" id="TIGR02538">
    <property type="entry name" value="type_IV_pilB"/>
    <property type="match status" value="1"/>
</dbReference>
<evidence type="ECO:0000256" key="1">
    <source>
        <dbReference type="ARBA" id="ARBA00004496"/>
    </source>
</evidence>
<evidence type="ECO:0000313" key="8">
    <source>
        <dbReference type="EMBL" id="HFK23806.1"/>
    </source>
</evidence>
<dbReference type="PANTHER" id="PTHR30258:SF1">
    <property type="entry name" value="PROTEIN TRANSPORT PROTEIN HOFB HOMOLOG"/>
    <property type="match status" value="1"/>
</dbReference>
<dbReference type="Gene3D" id="3.40.50.300">
    <property type="entry name" value="P-loop containing nucleotide triphosphate hydrolases"/>
    <property type="match status" value="1"/>
</dbReference>
<dbReference type="CDD" id="cd01129">
    <property type="entry name" value="PulE-GspE-like"/>
    <property type="match status" value="1"/>
</dbReference>
<dbReference type="InterPro" id="IPR027417">
    <property type="entry name" value="P-loop_NTPase"/>
</dbReference>
<dbReference type="EMBL" id="DSTT01000005">
    <property type="protein sequence ID" value="HFK23806.1"/>
    <property type="molecule type" value="Genomic_DNA"/>
</dbReference>
<reference evidence="8" key="1">
    <citation type="journal article" date="2020" name="mSystems">
        <title>Genome- and Community-Level Interaction Insights into Carbon Utilization and Element Cycling Functions of Hydrothermarchaeota in Hydrothermal Sediment.</title>
        <authorList>
            <person name="Zhou Z."/>
            <person name="Liu Y."/>
            <person name="Xu W."/>
            <person name="Pan J."/>
            <person name="Luo Z.H."/>
            <person name="Li M."/>
        </authorList>
    </citation>
    <scope>NUCLEOTIDE SEQUENCE [LARGE SCALE GENOMIC DNA]</scope>
    <source>
        <strain evidence="8">SpSt-464</strain>
    </source>
</reference>
<dbReference type="GO" id="GO:0009297">
    <property type="term" value="P:pilus assembly"/>
    <property type="evidence" value="ECO:0007669"/>
    <property type="project" value="InterPro"/>
</dbReference>
<proteinExistence type="inferred from homology"/>